<feature type="region of interest" description="Disordered" evidence="5">
    <location>
        <begin position="334"/>
        <end position="368"/>
    </location>
</feature>
<proteinExistence type="inferred from homology"/>
<evidence type="ECO:0000313" key="7">
    <source>
        <dbReference type="Proteomes" id="UP001050691"/>
    </source>
</evidence>
<evidence type="ECO:0008006" key="8">
    <source>
        <dbReference type="Google" id="ProtNLM"/>
    </source>
</evidence>
<evidence type="ECO:0000256" key="3">
    <source>
        <dbReference type="ARBA" id="ARBA00023004"/>
    </source>
</evidence>
<keyword evidence="4" id="KW-0349">Heme</keyword>
<dbReference type="GO" id="GO:0020037">
    <property type="term" value="F:heme binding"/>
    <property type="evidence" value="ECO:0007669"/>
    <property type="project" value="InterPro"/>
</dbReference>
<dbReference type="GO" id="GO:0019441">
    <property type="term" value="P:L-tryptophan catabolic process to kynurenine"/>
    <property type="evidence" value="ECO:0007669"/>
    <property type="project" value="InterPro"/>
</dbReference>
<dbReference type="PANTHER" id="PTHR28657:SF5">
    <property type="entry name" value="INDOLEAMINE 2,3-DIOXYGENASE"/>
    <property type="match status" value="1"/>
</dbReference>
<feature type="compositionally biased region" description="Pro residues" evidence="5">
    <location>
        <begin position="343"/>
        <end position="352"/>
    </location>
</feature>
<dbReference type="AlphaFoldDB" id="A0AAV5A5V2"/>
<evidence type="ECO:0000256" key="5">
    <source>
        <dbReference type="SAM" id="MobiDB-lite"/>
    </source>
</evidence>
<evidence type="ECO:0000256" key="1">
    <source>
        <dbReference type="ARBA" id="ARBA00007119"/>
    </source>
</evidence>
<organism evidence="6 7">
    <name type="scientific">Clathrus columnatus</name>
    <dbReference type="NCBI Taxonomy" id="1419009"/>
    <lineage>
        <taxon>Eukaryota</taxon>
        <taxon>Fungi</taxon>
        <taxon>Dikarya</taxon>
        <taxon>Basidiomycota</taxon>
        <taxon>Agaricomycotina</taxon>
        <taxon>Agaricomycetes</taxon>
        <taxon>Phallomycetidae</taxon>
        <taxon>Phallales</taxon>
        <taxon>Clathraceae</taxon>
        <taxon>Clathrus</taxon>
    </lineage>
</organism>
<feature type="region of interest" description="Disordered" evidence="5">
    <location>
        <begin position="470"/>
        <end position="496"/>
    </location>
</feature>
<dbReference type="SUPFAM" id="SSF140959">
    <property type="entry name" value="Indolic compounds 2,3-dioxygenase-like"/>
    <property type="match status" value="1"/>
</dbReference>
<dbReference type="InterPro" id="IPR037217">
    <property type="entry name" value="Trp/Indoleamine_2_3_dOase-like"/>
</dbReference>
<name>A0AAV5A5V2_9AGAM</name>
<dbReference type="Gene3D" id="1.20.58.480">
    <property type="match status" value="1"/>
</dbReference>
<feature type="compositionally biased region" description="Low complexity" evidence="5">
    <location>
        <begin position="353"/>
        <end position="363"/>
    </location>
</feature>
<keyword evidence="7" id="KW-1185">Reference proteome</keyword>
<evidence type="ECO:0000256" key="2">
    <source>
        <dbReference type="ARBA" id="ARBA00022723"/>
    </source>
</evidence>
<evidence type="ECO:0000256" key="4">
    <source>
        <dbReference type="PIRSR" id="PIRSR600898-1"/>
    </source>
</evidence>
<reference evidence="6" key="1">
    <citation type="submission" date="2021-10" db="EMBL/GenBank/DDBJ databases">
        <title>De novo Genome Assembly of Clathrus columnatus (Basidiomycota, Fungi) Using Illumina and Nanopore Sequence Data.</title>
        <authorList>
            <person name="Ogiso-Tanaka E."/>
            <person name="Itagaki H."/>
            <person name="Hosoya T."/>
            <person name="Hosaka K."/>
        </authorList>
    </citation>
    <scope>NUCLEOTIDE SEQUENCE</scope>
    <source>
        <strain evidence="6">MO-923</strain>
    </source>
</reference>
<keyword evidence="3 4" id="KW-0408">Iron</keyword>
<dbReference type="GO" id="GO:0046872">
    <property type="term" value="F:metal ion binding"/>
    <property type="evidence" value="ECO:0007669"/>
    <property type="project" value="UniProtKB-KW"/>
</dbReference>
<dbReference type="GO" id="GO:0033754">
    <property type="term" value="F:indoleamine 2,3-dioxygenase activity"/>
    <property type="evidence" value="ECO:0007669"/>
    <property type="project" value="TreeGrafter"/>
</dbReference>
<dbReference type="PANTHER" id="PTHR28657">
    <property type="entry name" value="INDOLEAMINE 2,3-DIOXYGENASE"/>
    <property type="match status" value="1"/>
</dbReference>
<feature type="compositionally biased region" description="Polar residues" evidence="5">
    <location>
        <begin position="472"/>
        <end position="496"/>
    </location>
</feature>
<dbReference type="GO" id="GO:0034354">
    <property type="term" value="P:'de novo' NAD+ biosynthetic process from L-tryptophan"/>
    <property type="evidence" value="ECO:0007669"/>
    <property type="project" value="TreeGrafter"/>
</dbReference>
<sequence>MSHSLPPNHFLSLPRQHVSHLGVVPDTSTLAAHDFDVDVRTGFMPPSPPLSRLPPTYAIWEQLLDDISTKRFKLGERKDLNERDRNASETWRRKVQQMPILPITELSQSEVMLRRAHHVLAFILHTYIHSLPPSADATAPIYIPAPLSIPLLEISADLVIPPILTYSDNVLYNWELSTSEATQDFPNHIDLMQLRTQTTFTGTPDEEHFYLTSSRIELVGVTALALLRSIEDEAFVGDFLSLQRISHYLSQLVGVIDEMTVTLNDVRHGCDPAVFYEKIRPWFCGQDSRPWVFEGATKANLQEPTELSGPSAGQSSIIHVLDIFLGVDQFSHTHVPGGTTTTPAPPPPPPPLSSSSSSSSNSSHVVAVEKQSPFLERMQVYMPRHHRAFLNHLKQSPRSLRAIVMTPPPSFSPSDGSVCNGFSPEEVEVRKDLKVAYNASVMALKRFRDAHIRIATLYIISQARKAQHESEALQQPNMDSGSIVLSQGSSDANSDTMQCKGTGGTDLVPFLKGVRDRTAAAVIR</sequence>
<protein>
    <recommendedName>
        <fullName evidence="8">Indoleamine 2,3-dioxygenase</fullName>
    </recommendedName>
</protein>
<dbReference type="EMBL" id="BPWL01000003">
    <property type="protein sequence ID" value="GJJ08124.1"/>
    <property type="molecule type" value="Genomic_DNA"/>
</dbReference>
<comment type="caution">
    <text evidence="6">The sequence shown here is derived from an EMBL/GenBank/DDBJ whole genome shotgun (WGS) entry which is preliminary data.</text>
</comment>
<dbReference type="GO" id="GO:0005737">
    <property type="term" value="C:cytoplasm"/>
    <property type="evidence" value="ECO:0007669"/>
    <property type="project" value="TreeGrafter"/>
</dbReference>
<comment type="similarity">
    <text evidence="1">Belongs to the indoleamine 2,3-dioxygenase family.</text>
</comment>
<evidence type="ECO:0000313" key="6">
    <source>
        <dbReference type="EMBL" id="GJJ08124.1"/>
    </source>
</evidence>
<dbReference type="Pfam" id="PF01231">
    <property type="entry name" value="IDO"/>
    <property type="match status" value="1"/>
</dbReference>
<gene>
    <name evidence="6" type="ORF">Clacol_002332</name>
</gene>
<accession>A0AAV5A5V2</accession>
<dbReference type="Proteomes" id="UP001050691">
    <property type="component" value="Unassembled WGS sequence"/>
</dbReference>
<feature type="binding site" description="proximal binding residue" evidence="4">
    <location>
        <position position="451"/>
    </location>
    <ligand>
        <name>heme b</name>
        <dbReference type="ChEBI" id="CHEBI:60344"/>
    </ligand>
    <ligandPart>
        <name>Fe</name>
        <dbReference type="ChEBI" id="CHEBI:18248"/>
    </ligandPart>
</feature>
<keyword evidence="2 4" id="KW-0479">Metal-binding</keyword>
<dbReference type="InterPro" id="IPR000898">
    <property type="entry name" value="Indolamine_dOase"/>
</dbReference>